<feature type="transmembrane region" description="Helical" evidence="1">
    <location>
        <begin position="264"/>
        <end position="282"/>
    </location>
</feature>
<dbReference type="Proteomes" id="UP000441455">
    <property type="component" value="Unassembled WGS sequence"/>
</dbReference>
<proteinExistence type="predicted"/>
<comment type="caution">
    <text evidence="3">The sequence shown here is derived from an EMBL/GenBank/DDBJ whole genome shotgun (WGS) entry which is preliminary data.</text>
</comment>
<feature type="transmembrane region" description="Helical" evidence="1">
    <location>
        <begin position="394"/>
        <end position="420"/>
    </location>
</feature>
<feature type="transmembrane region" description="Helical" evidence="1">
    <location>
        <begin position="56"/>
        <end position="75"/>
    </location>
</feature>
<dbReference type="AlphaFoldDB" id="A0A6N7VZJ9"/>
<gene>
    <name evidence="3" type="ORF">FX155_08190</name>
</gene>
<feature type="transmembrane region" description="Helical" evidence="1">
    <location>
        <begin position="95"/>
        <end position="126"/>
    </location>
</feature>
<feature type="domain" description="Dicarboxylate carrier MatC N-terminal" evidence="2">
    <location>
        <begin position="1"/>
        <end position="147"/>
    </location>
</feature>
<evidence type="ECO:0000313" key="4">
    <source>
        <dbReference type="Proteomes" id="UP000441455"/>
    </source>
</evidence>
<reference evidence="3 4" key="1">
    <citation type="submission" date="2019-08" db="EMBL/GenBank/DDBJ databases">
        <title>In-depth cultivation of the pig gut microbiome towards novel bacterial diversity and tailored functional studies.</title>
        <authorList>
            <person name="Wylensek D."/>
            <person name="Hitch T.C.A."/>
            <person name="Clavel T."/>
        </authorList>
    </citation>
    <scope>NUCLEOTIDE SEQUENCE [LARGE SCALE GENOMIC DNA]</scope>
    <source>
        <strain evidence="3 4">WCA-389-WT-5B</strain>
    </source>
</reference>
<evidence type="ECO:0000256" key="1">
    <source>
        <dbReference type="SAM" id="Phobius"/>
    </source>
</evidence>
<keyword evidence="1" id="KW-0812">Transmembrane</keyword>
<name>A0A6N7VZJ9_ACIFE</name>
<dbReference type="InterPro" id="IPR009827">
    <property type="entry name" value="MatC_N"/>
</dbReference>
<dbReference type="Pfam" id="PF07158">
    <property type="entry name" value="MatC_N"/>
    <property type="match status" value="1"/>
</dbReference>
<sequence>MDFSVISLLVLALVVAVGFIKKINIGFFSVGAAFLLGMAGNLSAKAIVSGFSSSMFVTLVGVTFLFGMASANGTLDLFSKKVVALVGKRTYLIPILMFVLSAFISSIGPGHIAAGILMTTFAVYLAFELKINPMATALYAKLGANAGCASPLSLTGILARNLSEPYGIDGFGLHLFLTTLLSGFVFTVVVYLLYKGYKVNGDNPLKLSDIPAFNREQKITMGAIAVMVIFCIGFKMDTGLFAFVAAAVLILLKCADEKQAIRQIPWGTLMLICGVGMLVSVITKLGGIKLVSDFLASFMTASTAVPIMAATSGILSWVSSTTGVVMPALYPIAHQITGTFGGSVSYVELISAITATSFAAAISPLSTGGAIIMSSYSAAKETTTYEMNKMFKTLFLLSVANVGINVIMAALHVFFLGGLFL</sequence>
<keyword evidence="1" id="KW-0472">Membrane</keyword>
<evidence type="ECO:0000259" key="2">
    <source>
        <dbReference type="Pfam" id="PF07158"/>
    </source>
</evidence>
<feature type="transmembrane region" description="Helical" evidence="1">
    <location>
        <begin position="223"/>
        <end position="252"/>
    </location>
</feature>
<dbReference type="EMBL" id="VULN01000011">
    <property type="protein sequence ID" value="MSS82571.1"/>
    <property type="molecule type" value="Genomic_DNA"/>
</dbReference>
<organism evidence="3 4">
    <name type="scientific">Acidaminococcus fermentans</name>
    <dbReference type="NCBI Taxonomy" id="905"/>
    <lineage>
        <taxon>Bacteria</taxon>
        <taxon>Bacillati</taxon>
        <taxon>Bacillota</taxon>
        <taxon>Negativicutes</taxon>
        <taxon>Acidaminococcales</taxon>
        <taxon>Acidaminococcaceae</taxon>
        <taxon>Acidaminococcus</taxon>
    </lineage>
</organism>
<feature type="transmembrane region" description="Helical" evidence="1">
    <location>
        <begin position="171"/>
        <end position="194"/>
    </location>
</feature>
<keyword evidence="1" id="KW-1133">Transmembrane helix</keyword>
<dbReference type="OrthoDB" id="2814158at2"/>
<feature type="transmembrane region" description="Helical" evidence="1">
    <location>
        <begin position="294"/>
        <end position="318"/>
    </location>
</feature>
<feature type="transmembrane region" description="Helical" evidence="1">
    <location>
        <begin position="349"/>
        <end position="373"/>
    </location>
</feature>
<accession>A0A6N7VZJ9</accession>
<protein>
    <submittedName>
        <fullName evidence="3">C4-dicarboxylate ABC transporter</fullName>
    </submittedName>
</protein>
<dbReference type="RefSeq" id="WP_154488391.1">
    <property type="nucleotide sequence ID" value="NZ_VULN01000011.1"/>
</dbReference>
<evidence type="ECO:0000313" key="3">
    <source>
        <dbReference type="EMBL" id="MSS82571.1"/>
    </source>
</evidence>